<dbReference type="Proteomes" id="UP000184357">
    <property type="component" value="Unassembled WGS sequence"/>
</dbReference>
<keyword evidence="1" id="KW-1133">Transmembrane helix</keyword>
<gene>
    <name evidence="5" type="ORF">SAMN05443636_3017</name>
</gene>
<proteinExistence type="predicted"/>
<keyword evidence="1" id="KW-0812">Transmembrane</keyword>
<dbReference type="Pfam" id="PF26236">
    <property type="entry name" value="DUF8054_N"/>
    <property type="match status" value="1"/>
</dbReference>
<evidence type="ECO:0000259" key="3">
    <source>
        <dbReference type="Pfam" id="PF26237"/>
    </source>
</evidence>
<dbReference type="InterPro" id="IPR058775">
    <property type="entry name" value="DUF8054_M"/>
</dbReference>
<dbReference type="Pfam" id="PF26237">
    <property type="entry name" value="DUF8054_C"/>
    <property type="match status" value="1"/>
</dbReference>
<dbReference type="AlphaFoldDB" id="A0A1M5UF93"/>
<dbReference type="InterPro" id="IPR058674">
    <property type="entry name" value="DUF8054_N"/>
</dbReference>
<evidence type="ECO:0000259" key="4">
    <source>
        <dbReference type="Pfam" id="PF26238"/>
    </source>
</evidence>
<dbReference type="STRING" id="43928.SAMN05443636_3017"/>
<feature type="domain" description="DUF8054" evidence="3">
    <location>
        <begin position="235"/>
        <end position="274"/>
    </location>
</feature>
<dbReference type="OrthoDB" id="292134at2157"/>
<organism evidence="5 6">
    <name type="scientific">Halobaculum gomorrense</name>
    <dbReference type="NCBI Taxonomy" id="43928"/>
    <lineage>
        <taxon>Archaea</taxon>
        <taxon>Methanobacteriati</taxon>
        <taxon>Methanobacteriota</taxon>
        <taxon>Stenosarchaea group</taxon>
        <taxon>Halobacteria</taxon>
        <taxon>Halobacteriales</taxon>
        <taxon>Haloferacaceae</taxon>
        <taxon>Halobaculum</taxon>
    </lineage>
</organism>
<evidence type="ECO:0000313" key="5">
    <source>
        <dbReference type="EMBL" id="SHH61712.1"/>
    </source>
</evidence>
<feature type="domain" description="DUF8054" evidence="4">
    <location>
        <begin position="108"/>
        <end position="232"/>
    </location>
</feature>
<reference evidence="5 6" key="1">
    <citation type="submission" date="2016-11" db="EMBL/GenBank/DDBJ databases">
        <authorList>
            <person name="Jaros S."/>
            <person name="Januszkiewicz K."/>
            <person name="Wedrychowicz H."/>
        </authorList>
    </citation>
    <scope>NUCLEOTIDE SEQUENCE [LARGE SCALE GENOMIC DNA]</scope>
    <source>
        <strain evidence="5 6">DSM 9297</strain>
    </source>
</reference>
<evidence type="ECO:0000256" key="1">
    <source>
        <dbReference type="SAM" id="Phobius"/>
    </source>
</evidence>
<evidence type="ECO:0000313" key="6">
    <source>
        <dbReference type="Proteomes" id="UP000184357"/>
    </source>
</evidence>
<dbReference type="RefSeq" id="WP_073311075.1">
    <property type="nucleotide sequence ID" value="NZ_FQWV01000010.1"/>
</dbReference>
<keyword evidence="6" id="KW-1185">Reference proteome</keyword>
<name>A0A1M5UF93_9EURY</name>
<dbReference type="Pfam" id="PF26238">
    <property type="entry name" value="DUF8054_M"/>
    <property type="match status" value="1"/>
</dbReference>
<evidence type="ECO:0000259" key="2">
    <source>
        <dbReference type="Pfam" id="PF26236"/>
    </source>
</evidence>
<keyword evidence="1" id="KW-0472">Membrane</keyword>
<dbReference type="InterPro" id="IPR058675">
    <property type="entry name" value="DUF8054_C"/>
</dbReference>
<feature type="domain" description="DUF8054" evidence="2">
    <location>
        <begin position="14"/>
        <end position="92"/>
    </location>
</feature>
<sequence length="284" mass="31083">MNVRETFTLSFLTDLLRNPEYTGENRCFPCTLVNLSIGTAASVVVAAVSPLAGGSLFGLSLLVIYLRGYLVPGTPTVTKRYLPDSFLRLFDKVDEPSTPPALDDVDTIEAFLRRRDALREVEDGADLELTPSFRTAHRKWAAEYDATDRLLAAPASLLFHGADVDVDAEDLTLTQGPNAFVLRSEDRPLARWESRAAMIGDVAAAAVFADRTDDWAAIDPETRLQVLGALRLWYDRCPACGGDVSLEQDVVESCCRSTSVLVGTCNDCGSRMFETNYDDSIASE</sequence>
<dbReference type="EMBL" id="FQWV01000010">
    <property type="protein sequence ID" value="SHH61712.1"/>
    <property type="molecule type" value="Genomic_DNA"/>
</dbReference>
<accession>A0A1M5UF93</accession>
<feature type="transmembrane region" description="Helical" evidence="1">
    <location>
        <begin position="43"/>
        <end position="66"/>
    </location>
</feature>
<protein>
    <submittedName>
        <fullName evidence="5">Uncharacterized protein</fullName>
    </submittedName>
</protein>